<dbReference type="RefSeq" id="WP_110311312.1">
    <property type="nucleotide sequence ID" value="NZ_QICL01000018.1"/>
</dbReference>
<evidence type="ECO:0000256" key="3">
    <source>
        <dbReference type="RuleBase" id="RU003939"/>
    </source>
</evidence>
<dbReference type="GO" id="GO:0005829">
    <property type="term" value="C:cytosol"/>
    <property type="evidence" value="ECO:0007669"/>
    <property type="project" value="TreeGrafter"/>
</dbReference>
<keyword evidence="5" id="KW-0472">Membrane</keyword>
<dbReference type="OrthoDB" id="9811567at2"/>
<feature type="compositionally biased region" description="Basic and acidic residues" evidence="4">
    <location>
        <begin position="165"/>
        <end position="180"/>
    </location>
</feature>
<dbReference type="EMBL" id="QICL01000018">
    <property type="protein sequence ID" value="PXV62640.1"/>
    <property type="molecule type" value="Genomic_DNA"/>
</dbReference>
<dbReference type="InterPro" id="IPR036779">
    <property type="entry name" value="LysM_dom_sf"/>
</dbReference>
<keyword evidence="5" id="KW-1133">Transmembrane helix</keyword>
<dbReference type="InterPro" id="IPR000119">
    <property type="entry name" value="Hist_DNA-bd"/>
</dbReference>
<organism evidence="7 8">
    <name type="scientific">Dysgonomonas alginatilytica</name>
    <dbReference type="NCBI Taxonomy" id="1605892"/>
    <lineage>
        <taxon>Bacteria</taxon>
        <taxon>Pseudomonadati</taxon>
        <taxon>Bacteroidota</taxon>
        <taxon>Bacteroidia</taxon>
        <taxon>Bacteroidales</taxon>
        <taxon>Dysgonomonadaceae</taxon>
        <taxon>Dysgonomonas</taxon>
    </lineage>
</organism>
<dbReference type="InterPro" id="IPR018392">
    <property type="entry name" value="LysM"/>
</dbReference>
<evidence type="ECO:0000256" key="1">
    <source>
        <dbReference type="ARBA" id="ARBA00010529"/>
    </source>
</evidence>
<dbReference type="Gene3D" id="3.10.350.10">
    <property type="entry name" value="LysM domain"/>
    <property type="match status" value="1"/>
</dbReference>
<reference evidence="7 8" key="1">
    <citation type="submission" date="2018-03" db="EMBL/GenBank/DDBJ databases">
        <title>Genomic Encyclopedia of Archaeal and Bacterial Type Strains, Phase II (KMG-II): from individual species to whole genera.</title>
        <authorList>
            <person name="Goeker M."/>
        </authorList>
    </citation>
    <scope>NUCLEOTIDE SEQUENCE [LARGE SCALE GENOMIC DNA]</scope>
    <source>
        <strain evidence="7 8">DSM 100214</strain>
    </source>
</reference>
<dbReference type="InterPro" id="IPR010992">
    <property type="entry name" value="IHF-like_DNA-bd_dom_sf"/>
</dbReference>
<evidence type="ECO:0000256" key="4">
    <source>
        <dbReference type="SAM" id="MobiDB-lite"/>
    </source>
</evidence>
<evidence type="ECO:0000313" key="8">
    <source>
        <dbReference type="Proteomes" id="UP000247973"/>
    </source>
</evidence>
<evidence type="ECO:0000313" key="7">
    <source>
        <dbReference type="EMBL" id="PXV62640.1"/>
    </source>
</evidence>
<feature type="transmembrane region" description="Helical" evidence="5">
    <location>
        <begin position="467"/>
        <end position="486"/>
    </location>
</feature>
<evidence type="ECO:0000259" key="6">
    <source>
        <dbReference type="PROSITE" id="PS51782"/>
    </source>
</evidence>
<dbReference type="AlphaFoldDB" id="A0A2V3PNE8"/>
<dbReference type="Proteomes" id="UP000247973">
    <property type="component" value="Unassembled WGS sequence"/>
</dbReference>
<feature type="region of interest" description="Disordered" evidence="4">
    <location>
        <begin position="161"/>
        <end position="189"/>
    </location>
</feature>
<dbReference type="GO" id="GO:0003677">
    <property type="term" value="F:DNA binding"/>
    <property type="evidence" value="ECO:0007669"/>
    <property type="project" value="UniProtKB-KW"/>
</dbReference>
<dbReference type="Gene3D" id="4.10.520.10">
    <property type="entry name" value="IHF-like DNA-binding proteins"/>
    <property type="match status" value="1"/>
</dbReference>
<comment type="similarity">
    <text evidence="1 3">Belongs to the bacterial histone-like protein family.</text>
</comment>
<feature type="region of interest" description="Disordered" evidence="4">
    <location>
        <begin position="621"/>
        <end position="641"/>
    </location>
</feature>
<accession>A0A2V3PNE8</accession>
<dbReference type="CDD" id="cd13832">
    <property type="entry name" value="IHF"/>
    <property type="match status" value="1"/>
</dbReference>
<dbReference type="SUPFAM" id="SSF47729">
    <property type="entry name" value="IHF-like DNA-binding proteins"/>
    <property type="match status" value="1"/>
</dbReference>
<gene>
    <name evidence="7" type="ORF">CLV62_11828</name>
</gene>
<keyword evidence="2 7" id="KW-0238">DNA-binding</keyword>
<dbReference type="PANTHER" id="PTHR33175:SF2">
    <property type="entry name" value="INTEGRATION HOST FACTOR SUBUNIT ALPHA"/>
    <property type="match status" value="1"/>
</dbReference>
<proteinExistence type="inferred from homology"/>
<dbReference type="SMART" id="SM00411">
    <property type="entry name" value="BHL"/>
    <property type="match status" value="1"/>
</dbReference>
<dbReference type="PANTHER" id="PTHR33175">
    <property type="entry name" value="DNA-BINDING PROTEIN HU"/>
    <property type="match status" value="1"/>
</dbReference>
<dbReference type="GO" id="GO:0030527">
    <property type="term" value="F:structural constituent of chromatin"/>
    <property type="evidence" value="ECO:0007669"/>
    <property type="project" value="InterPro"/>
</dbReference>
<dbReference type="PROSITE" id="PS51782">
    <property type="entry name" value="LYSM"/>
    <property type="match status" value="1"/>
</dbReference>
<name>A0A2V3PNE8_9BACT</name>
<evidence type="ECO:0000256" key="5">
    <source>
        <dbReference type="SAM" id="Phobius"/>
    </source>
</evidence>
<protein>
    <submittedName>
        <fullName evidence="7">Nucleoid DNA-binding protein</fullName>
    </submittedName>
</protein>
<feature type="domain" description="LysM" evidence="6">
    <location>
        <begin position="639"/>
        <end position="688"/>
    </location>
</feature>
<keyword evidence="5" id="KW-0812">Transmembrane</keyword>
<feature type="region of interest" description="Disordered" evidence="4">
    <location>
        <begin position="416"/>
        <end position="435"/>
    </location>
</feature>
<keyword evidence="8" id="KW-1185">Reference proteome</keyword>
<comment type="caution">
    <text evidence="7">The sequence shown here is derived from an EMBL/GenBank/DDBJ whole genome shotgun (WGS) entry which is preliminary data.</text>
</comment>
<dbReference type="Pfam" id="PF00216">
    <property type="entry name" value="Bac_DNA_binding"/>
    <property type="match status" value="1"/>
</dbReference>
<sequence length="724" mass="81636">MNDKLSLQDLVDVLSKKAKITKKDADSFFRELFQLILERIFDNDSVKIKDFGTFKLISVSSRESVNVNTGEKIEIPSHYKLSFIPDKILKNLVNKPFSQFETILLEDGVVFETSVENEESISEDEIVESSDIDMENEDDDIVSEIEKPIIAESASIIVTTNNTPVREKDTEETNPEKESKPQNSSKQIYPRSFVYTYTTSKPSEESDSITLTVPKEDLVRSVSIPKPEEKEPELPVQKVSEQKEFPIELLDLPHVPMEETKEEVDIEEEVDTYDLVEDEPKKIEEKAVDAIQSEDDLEEPSQSVLLTSEFLSKNVISDDLELESDLDSEIETEEDIIIPVPIPIIDRLVKEGKEPVDTSEAQSTAKEEKKSVFSNEDPERPLFPVEEDDVIADSDFVALDEPVNKVAEISEEDKRRVNPSMGDMGSYAGNNKPAETRSVSFSNTIDPVDIPYHDFNSPYLGSKFRRWLPMGLFLLVIVAFLTYGLIKMLNKPYDFEYNLGRTNLTLSDTLPFVDEVSPKVQATDAMLDSMKRLQAEGLKDSVTPVKKEPIAPIAKKPAVEQKVEAAKPGIVGDADSLTRDLINKEKNGFVISDKLKFGILNKAEFHLAKYQKESKAELLYDSKEKTQPESKASSNSKPKYDTIKRGTTLRTLAATHYGNPDYWVYIYQANKKNIANPNNVPIGTSLLIPPLSDYGVYNPSDAREIQVAKNLEAKILEAKILRLR</sequence>
<feature type="region of interest" description="Disordered" evidence="4">
    <location>
        <begin position="353"/>
        <end position="381"/>
    </location>
</feature>
<evidence type="ECO:0000256" key="2">
    <source>
        <dbReference type="ARBA" id="ARBA00023125"/>
    </source>
</evidence>